<dbReference type="eggNOG" id="COG1475">
    <property type="taxonomic scope" value="Bacteria"/>
</dbReference>
<dbReference type="GO" id="GO:0003677">
    <property type="term" value="F:DNA binding"/>
    <property type="evidence" value="ECO:0007669"/>
    <property type="project" value="UniProtKB-KW"/>
</dbReference>
<feature type="domain" description="ParB protein family C-terminal" evidence="3">
    <location>
        <begin position="207"/>
        <end position="320"/>
    </location>
</feature>
<proteinExistence type="predicted"/>
<dbReference type="Pfam" id="PF08775">
    <property type="entry name" value="ParB"/>
    <property type="match status" value="1"/>
</dbReference>
<dbReference type="STRING" id="1219077.VAZ01S_023_00780"/>
<dbReference type="PANTHER" id="PTHR38973:SF1">
    <property type="entry name" value="PLASMID PARTITION PROTEIN B"/>
    <property type="match status" value="1"/>
</dbReference>
<dbReference type="EMBL" id="BATL01000023">
    <property type="protein sequence ID" value="GAD75311.1"/>
    <property type="molecule type" value="Genomic_DNA"/>
</dbReference>
<keyword evidence="1" id="KW-0238">DNA-binding</keyword>
<evidence type="ECO:0000256" key="2">
    <source>
        <dbReference type="SAM" id="MobiDB-lite"/>
    </source>
</evidence>
<protein>
    <recommendedName>
        <fullName evidence="3">ParB protein family C-terminal domain-containing protein</fullName>
    </recommendedName>
</protein>
<evidence type="ECO:0000259" key="3">
    <source>
        <dbReference type="Pfam" id="PF08775"/>
    </source>
</evidence>
<accession>U3A5R5</accession>
<comment type="caution">
    <text evidence="4">The sequence shown here is derived from an EMBL/GenBank/DDBJ whole genome shotgun (WGS) entry which is preliminary data.</text>
</comment>
<dbReference type="Gene3D" id="1.10.10.2830">
    <property type="match status" value="1"/>
</dbReference>
<name>U3A5R5_9VIBR</name>
<dbReference type="CDD" id="cd16394">
    <property type="entry name" value="sopB_N"/>
    <property type="match status" value="1"/>
</dbReference>
<evidence type="ECO:0000256" key="1">
    <source>
        <dbReference type="ARBA" id="ARBA00023125"/>
    </source>
</evidence>
<gene>
    <name evidence="4" type="ORF">VAZ01S_023_00780</name>
</gene>
<dbReference type="PANTHER" id="PTHR38973">
    <property type="entry name" value="PLASMID PARTITIONING CONTROL PROTEIN-RELATED"/>
    <property type="match status" value="1"/>
</dbReference>
<organism evidence="4 5">
    <name type="scientific">Vibrio azureus NBRC 104587</name>
    <dbReference type="NCBI Taxonomy" id="1219077"/>
    <lineage>
        <taxon>Bacteria</taxon>
        <taxon>Pseudomonadati</taxon>
        <taxon>Pseudomonadota</taxon>
        <taxon>Gammaproteobacteria</taxon>
        <taxon>Vibrionales</taxon>
        <taxon>Vibrionaceae</taxon>
        <taxon>Vibrio</taxon>
    </lineage>
</organism>
<evidence type="ECO:0000313" key="5">
    <source>
        <dbReference type="Proteomes" id="UP000016567"/>
    </source>
</evidence>
<dbReference type="InterPro" id="IPR014884">
    <property type="entry name" value="ParB_fam_C"/>
</dbReference>
<reference evidence="4 5" key="1">
    <citation type="submission" date="2013-09" db="EMBL/GenBank/DDBJ databases">
        <title>Whole genome shotgun sequence of Vibrio azureus NBRC 104587.</title>
        <authorList>
            <person name="Isaki S."/>
            <person name="Hosoyama A."/>
            <person name="Numata M."/>
            <person name="Hashimoto M."/>
            <person name="Hosoyama Y."/>
            <person name="Tsuchikane K."/>
            <person name="Noguchi M."/>
            <person name="Hirakata S."/>
            <person name="Ichikawa N."/>
            <person name="Ohji S."/>
            <person name="Yamazoe A."/>
            <person name="Fujita N."/>
        </authorList>
    </citation>
    <scope>NUCLEOTIDE SEQUENCE [LARGE SCALE GENOMIC DNA]</scope>
    <source>
        <strain evidence="4 5">NBRC 104587</strain>
    </source>
</reference>
<dbReference type="AlphaFoldDB" id="U3A5R5"/>
<keyword evidence="5" id="KW-1185">Reference proteome</keyword>
<dbReference type="RefSeq" id="WP_021709070.1">
    <property type="nucleotide sequence ID" value="NZ_BATL01000023.1"/>
</dbReference>
<sequence>MMKKGKSLLTGSAKSRTSSLTSSQTRTYLKGTVTAKRVVIPASEVESKTDIHPLNPRNQEALTLDAVRDIFPSICENGVNQEGVAIRCPTTGKLLLLDASRRRFSCINGGVDLPLWELQEGVRDDQMLGIINDSQEVKRWSYPEHARYLLTIAERQGIDVENTKVEDLAAALSIGRESLRKRLEANNVELSMRKVFVDFEGIPNSFYSKLAKHQRALIKAGKEIDKSMAEFKKNLTGLTKDVSESQRETLDLLESFVVENTTGKPKKATWKTHKLAEFDDKNAYAKVSRSADRNMVKFEFSRIGSEKMNKIDAYIKRVLSGDE</sequence>
<feature type="compositionally biased region" description="Low complexity" evidence="2">
    <location>
        <begin position="15"/>
        <end position="25"/>
    </location>
</feature>
<dbReference type="Proteomes" id="UP000016567">
    <property type="component" value="Unassembled WGS sequence"/>
</dbReference>
<feature type="region of interest" description="Disordered" evidence="2">
    <location>
        <begin position="1"/>
        <end position="25"/>
    </location>
</feature>
<evidence type="ECO:0000313" key="4">
    <source>
        <dbReference type="EMBL" id="GAD75311.1"/>
    </source>
</evidence>